<evidence type="ECO:0000256" key="2">
    <source>
        <dbReference type="SAM" id="SignalP"/>
    </source>
</evidence>
<dbReference type="InterPro" id="IPR002909">
    <property type="entry name" value="IPT_dom"/>
</dbReference>
<gene>
    <name evidence="4" type="ORF">D7Y13_06855</name>
</gene>
<dbReference type="InterPro" id="IPR008964">
    <property type="entry name" value="Invasin/intimin_cell_adhesion"/>
</dbReference>
<comment type="caution">
    <text evidence="4">The sequence shown here is derived from an EMBL/GenBank/DDBJ whole genome shotgun (WGS) entry which is preliminary data.</text>
</comment>
<dbReference type="SMART" id="SM00429">
    <property type="entry name" value="IPT"/>
    <property type="match status" value="4"/>
</dbReference>
<dbReference type="PANTHER" id="PTHR46769:SF2">
    <property type="entry name" value="FIBROCYSTIN-L ISOFORM 2 PRECURSOR-RELATED"/>
    <property type="match status" value="1"/>
</dbReference>
<reference evidence="4 5" key="1">
    <citation type="submission" date="2018-09" db="EMBL/GenBank/DDBJ databases">
        <authorList>
            <person name="Livingstone P.G."/>
            <person name="Whitworth D.E."/>
        </authorList>
    </citation>
    <scope>NUCLEOTIDE SEQUENCE [LARGE SCALE GENOMIC DNA]</scope>
    <source>
        <strain evidence="4 5">CA031B</strain>
    </source>
</reference>
<dbReference type="InterPro" id="IPR014756">
    <property type="entry name" value="Ig_E-set"/>
</dbReference>
<evidence type="ECO:0000256" key="1">
    <source>
        <dbReference type="ARBA" id="ARBA00022729"/>
    </source>
</evidence>
<dbReference type="CDD" id="cd00102">
    <property type="entry name" value="IPT"/>
    <property type="match status" value="4"/>
</dbReference>
<evidence type="ECO:0000313" key="5">
    <source>
        <dbReference type="Proteomes" id="UP000278907"/>
    </source>
</evidence>
<feature type="domain" description="IPT/TIG" evidence="3">
    <location>
        <begin position="3467"/>
        <end position="3554"/>
    </location>
</feature>
<dbReference type="Pfam" id="PF13205">
    <property type="entry name" value="Big_5"/>
    <property type="match status" value="1"/>
</dbReference>
<feature type="domain" description="IPT/TIG" evidence="3">
    <location>
        <begin position="4031"/>
        <end position="4118"/>
    </location>
</feature>
<dbReference type="InterPro" id="IPR013211">
    <property type="entry name" value="LVIVD"/>
</dbReference>
<evidence type="ECO:0000259" key="3">
    <source>
        <dbReference type="SMART" id="SM00429"/>
    </source>
</evidence>
<dbReference type="PANTHER" id="PTHR46769">
    <property type="entry name" value="POLYCYSTIC KIDNEY AND HEPATIC DISEASE 1 (AUTOSOMAL RECESSIVE)-LIKE 1"/>
    <property type="match status" value="1"/>
</dbReference>
<feature type="domain" description="IPT/TIG" evidence="3">
    <location>
        <begin position="4120"/>
        <end position="4207"/>
    </location>
</feature>
<dbReference type="SUPFAM" id="SSF51004">
    <property type="entry name" value="C-terminal (heme d1) domain of cytochrome cd1-nitrite reductase"/>
    <property type="match status" value="1"/>
</dbReference>
<feature type="non-terminal residue" evidence="4">
    <location>
        <position position="4522"/>
    </location>
</feature>
<dbReference type="InterPro" id="IPR052387">
    <property type="entry name" value="Fibrocystin"/>
</dbReference>
<feature type="signal peptide" evidence="2">
    <location>
        <begin position="1"/>
        <end position="16"/>
    </location>
</feature>
<dbReference type="InterPro" id="IPR011048">
    <property type="entry name" value="Haem_d1_sf"/>
</dbReference>
<proteinExistence type="predicted"/>
<dbReference type="InterPro" id="IPR013783">
    <property type="entry name" value="Ig-like_fold"/>
</dbReference>
<organism evidence="4 5">
    <name type="scientific">Corallococcus praedator</name>
    <dbReference type="NCBI Taxonomy" id="2316724"/>
    <lineage>
        <taxon>Bacteria</taxon>
        <taxon>Pseudomonadati</taxon>
        <taxon>Myxococcota</taxon>
        <taxon>Myxococcia</taxon>
        <taxon>Myxococcales</taxon>
        <taxon>Cystobacterineae</taxon>
        <taxon>Myxococcaceae</taxon>
        <taxon>Corallococcus</taxon>
    </lineage>
</organism>
<dbReference type="Pfam" id="PF01833">
    <property type="entry name" value="TIG"/>
    <property type="match status" value="3"/>
</dbReference>
<feature type="domain" description="IPT/TIG" evidence="3">
    <location>
        <begin position="3381"/>
        <end position="3465"/>
    </location>
</feature>
<dbReference type="Gene3D" id="2.60.40.1080">
    <property type="match status" value="2"/>
</dbReference>
<dbReference type="Pfam" id="PF17957">
    <property type="entry name" value="Big_7"/>
    <property type="match status" value="6"/>
</dbReference>
<keyword evidence="1 2" id="KW-0732">Signal</keyword>
<dbReference type="InterPro" id="IPR032812">
    <property type="entry name" value="SbsA_Ig"/>
</dbReference>
<dbReference type="Gene3D" id="2.60.40.10">
    <property type="entry name" value="Immunoglobulins"/>
    <property type="match status" value="14"/>
</dbReference>
<dbReference type="Pfam" id="PF08309">
    <property type="entry name" value="LVIVD"/>
    <property type="match status" value="3"/>
</dbReference>
<accession>A0ABX9QNE2</accession>
<protein>
    <recommendedName>
        <fullName evidence="3">IPT/TIG domain-containing protein</fullName>
    </recommendedName>
</protein>
<evidence type="ECO:0000313" key="4">
    <source>
        <dbReference type="EMBL" id="RKI13991.1"/>
    </source>
</evidence>
<dbReference type="EMBL" id="RAWI01000033">
    <property type="protein sequence ID" value="RKI13991.1"/>
    <property type="molecule type" value="Genomic_DNA"/>
</dbReference>
<name>A0ABX9QNE2_9BACT</name>
<dbReference type="SUPFAM" id="SSF49373">
    <property type="entry name" value="Invasin/intimin cell-adhesion fragments"/>
    <property type="match status" value="1"/>
</dbReference>
<keyword evidence="5" id="KW-1185">Reference proteome</keyword>
<dbReference type="Proteomes" id="UP000278907">
    <property type="component" value="Unassembled WGS sequence"/>
</dbReference>
<feature type="chain" id="PRO_5046013317" description="IPT/TIG domain-containing protein" evidence="2">
    <location>
        <begin position="17"/>
        <end position="4522"/>
    </location>
</feature>
<dbReference type="SUPFAM" id="SSF81296">
    <property type="entry name" value="E set domains"/>
    <property type="match status" value="4"/>
</dbReference>
<sequence length="4522" mass="469872">MVLVALCLGFALSAGAQSGASSPEVSATYPLSPLRPGAVRAELGFDIAGQVSRLKVSVAVGSPGQTPVPALTDVVVERDFAGAVPFHLLVPLKAAFPEDGFLTVTATPVNLEGASGTPLATKFDALAGAPAFGPTPMTVQATPDSGRIVLEVNYKGSVSSAEVSVLGASALALRTVHGDLSDVEPKAFALARGVSARPRASAPGRVSFSIPTVGGTLPPDGVIIADVVLRDAFGRSVHTSAVEFTSTTTFDPLLDLPVAPDFLLLRSVGDFANLQVTGRFAVAGDVDLSGARHGVSYASDNPDIVFVTREGRATALSHGETTLRVTYGNQTKTVPVSVTDTAHIDSVVISPELTDPAVPRVGATLQLRLMGVLDTPDARKVDLTVFKDRITWRSSDEGVLKVTDGRVTSLRPGSASIEATYVCGDCPGGSLSAPSRSVRAVNYKPEIRLAAPGSVTAGTSFEVKALASDDHGILKVQFKLGRDRVPVATDLEAPYVLQVQAPPVAGTTLIIHAEVTDLSGITVEAAPVEVKVVPVAGPSTRTLVYETPSTGANLIEGQPQVLRVTSGDWTGGALSVLDFQSVRFTVDGAPLGVAQTPRVEIRAVPDSKPVKHVAVPLWEVTYVPPPGSAGSSAALRAVGVDSGGALAQGPTLLVSIVKNAPPLVSIRQPLGTLVEARAELPLTISGIVADDALSFGVRTALLVDGNAVATTTLTADGLAGSSTSSKDYAFTWTPPATSVDRRHRIEVQAIDNAGLERRTGFDLAVLKDAAPQIAIQTPTHNANVVAGSTLQLTAKVIDDKADPVSVSWYVNDAGVGQSATPPFLVRYVTPGEGGTLSVTALARDSRGQVGHSPDGGVTVHVEPDTQKPTAAFLAPRPGAKVAPGQPLLVTVVGTDNVDTTRVRLSIMKNDGPDGPTVYGAPELIHEDLSPLENNGIRGSFITHVVVPAAQVIDGWKLFVEAFDATGVPGTAEYKMVLGSDQPPTVEFVSPSPEDTVTVGSTLQVLLKAQDDIAVAGVGLSVNGVPQTELTSPPYRFLVEVPGTPGRMTLRATVRDSSGTHAVVEPVLSVNVVEDTERPMVAFRKPLEGSRLFTGDPVDVEVVAADNVAVTQATLIVNGDAAHPLSAQPVGGTDGGLYRVFLFRVPHAQAAATGTAMTLLAKVEDAAHNKAERSIELPVVANAPPQVTLYTPAARTPVKEGEDIAITFTVANDDGPVSWTGRSGGVPGAFPPIPATQDLSKLQRVVVRAPVISGDAGLPPTVGIAVVDAHDAGSFTDVVLDVAPDLEAPTVLLASPLPPREGTLEVAVGGSLGLRAEVSDDVRVTRMGVVVDGTYELAEVAGDARLRVSREDFEEVRTPNPQGPGDILLSRRYVGSWAGTVAFPSADSRLGPGAHTLQVVGYDAAGHRRLSEPAVPFEIVARQDKLPPVVRISLAGTPDARTCVAGSEPVLLVQATDDIPFDPLDPLEPLKLYVDGEEVTPGDPRLGAGLVLTRGGASVQIAGPLPMPALDASGPRTVVLEARAEDSAHRVTLATLSCELVADTAPFVAWVTPDASSVLVEEQLTPGSLELREDVGLKALWLALSSRKVTAATATTLQIPFETELVPGTRPVPAATLVFGEDTEAPHAGSRFTATVSQDALMLTPPVRPRGNRQPGALRLEVPSWNSGPGALAKVKYVYRRKNTTDDPFFLAHPSGVATPVTLVESAGQRIAQLDFPSALMDLEEVVVELEADAAGSSPLVSRLGLRYQVGEPSSPPQLRVEASGVKAAVEWLDATLVAGQVTPRPVKLRLPANWGASLVSATAVAVDTRGVVTRAERGFSRQTDVQLPRVAITSAGRNNTAVAGRGFQAQVTVSDNAGLAKVRLSARGVEVGEQLLAGVGQVVDFTVPSALVTAGTVELSATVEDRAGQSATSNPVFVQVRPDAPPAVELLGLTSAGESLTRTELRSGFVRLIQGANAELRFELSDDVLVKEYCIGFAASACEGPGGLDPVSGLPTGWTPVGQSGRAVNVTFRPPAGPNGAPSVLTITVRDDRDVETQSRLIIEPRAPRAPDLAMLAPATDAALVEGSIQLQLGALAGDDTRIHHVEWWINGNRAIDQAESVGRPIETFRDDDGVPIASDASVRLALATLRTAPEDYDRFRTYRTKLSLPPGFVKLDPNRTEAFLQVRVDAVDLEGHRASVERRVRVVQDTGLPMASFLRPTLGQDLVEGTPVLIQAQASDNAFVDRVELYAGPSAGALQLIHTAGDFPPENAVPGSDFAVYSPFITFQHIVPKLAALGGLDTVPYFVAVRARDVSGNWGDLEFQQIDIVRDREPALAIVSPADATPVVVGNPVTVVMAAEDDVGVTSVQLFADNEPVGPVLHQPPYVFAYVPPAGTLPGTEIALRGKAIDSFGFDHAVWSQTLKVVVKGDAVPTVALAQPRNGADVVEGQDFAVLVAAQDDVRVDSVEVSVEGTVDGTLHFVGTARPYSFRVPLPYGSAGRELVIRAKAWDSARHEVSAPEARVRVVQDKTPPTVSFASPVNNSRRVEGLRLDVEARAEDNVSVAAVVIRVKVGNADEVEVARLPAPPFRFSYAIPKGLATQGPVPLVFTAQAIDSSDNRSTAQVRVEAIADAKPSVDVVAPARAVVGQPALLSATASDDVAVAHVTFLVGPSEDALVEVGRRFLLPYDFRYVALPEQVGQTLWMQAKVVDSAGQETASRKVSFPVVEDLPPSVKMLKPVDGATLLEGSRVRMEANVEDAEGALASVTFFVDGRKVATSTAAAGIPGRPNAYVASYTVPVNGPASLHFMAVGVDSAGQEVVSEEHTVSVIPDSVAPQVELVDPPAFDVVTEAEPLVLAAAAEDNGVVDSVSFYVDGVKVGTSVVPVEGRAGRPLYPFTWLVPNSAAGQMRTLDARARDLSSLEAISQTVEVEVGMRPGHAPAPFFGVGTASNALLSAFALDSRTSRGMVGGTNLPRGALPDDARHGVHFFTLGAEGVVLAAKVPLQAAPLASVFHGNLALVVVTGDLVSGRLPELVVLDVTNLSMPKVLGSVDLAGPRAHAVTTEGHLAFVANGESGVVVVDLKEPSQPQRLTVVPVAGDARDVSVAGDRLLVAAGAGGLRVHDLLDPSLGEQGFVPVPGGAEQVSVVGARALVGCQGPMAALAVVDVGVSPPRLQSVLSHAPARQDLLATGQRSLAVTGGLAVSTVQLVNPSSEPQKGMLSASVIPPDGFAKTFVRANLPAARDVALHDSRPFALFGDQGVVDFNLPRFLVTDVLPADGADQVAPSGRDPKVVVTFTSPIDATSILPTTAVLRAGRQMDGAVIPATVTVGDPDIADVNQRNPRQLVFTLTGSSPSLPLNTDIHVVISSAPADALKSEDGAVLESGFSSRFRTRSSAGVPPAIVRVEPPSGPEQGGTRVRIHGTGLRAGARVFFSSEEATEVGLDPTGSFLTALTPPQSRGPVRVQVVNPEGLQSSLLGGFVYLPTLQVTTVSPATGKLAGGDVVELSGAGFQVGATVSFRGVATVRAATEVRVLSPGRISLKTPRGDFGPADLLVENPDGQRAEAPGAFLYSDLDTAMVLNRYDPQLGDGTGRPNNSLPQGMPGALVMSDQRVWMLSRATVASGATAVEVLKKSVQGALSLVDVRVPKQASVTGGVSFPPPYLPRALAVRGTTAYVVADAQELDGVELQGEGGPSLLVVDATVPTEPRFAYALPFEGTALGVDVVDDLALVAAGEGGLAVFSLRDPLKPMLLDSVRSFLQGGVQAPSSITRVRVLGRHAVLSALRNSSVATLVVDLARPGFPVVGEVSPGFGDLGISGVSALAAGASGVRTVSLARPTQPRVLATVPSLVPVPQTLADLGPHLGVSAGGGLVQLGLVSDLTAPFPVDAVDLHPGTSIADVAVEGSVIAASIDAVRPYSKALDGLALIEVPFPVVVKSQPRAGDTGVLVTTSIELSLSTPLKASPNASVRLMELDGSAEGSLVQAKWCVDRAGQLITLQPTGLLKGRTSYRVVAQGLVAANDAVMPGRFVAEFETGSPEAQVPVTLACLAPGAEGTDCISPREGSVHGGTVVKLKGTGFKTGLEVRFSGTPATDVVVSLDRTEVTLTTPKGAAGAATLEVRNPSGGTLTRVGAFLYTEALSLASVTPDRGPTSGGTRVVLQGTGFSTDRPMEVYFGDQRALRVRTLGMGRLEAYTPNGPRGPVNVKVVRSDQPGTFATKSGAFTYDQPTDSAVAFGGEIRDLVVIGDALYTVGAGGLSVVDLSNLYTRGLLAGTPIPPERRTELIDEDKDRVDDRILGQWSSGGLELLSVSYPPEGGDRLFVGGGQRDKSGKYVSATVVELDISNPARPFEVNSTRAGGAAAFALDARDDRMLGAMGADGLRGYDISHAPFLLHTLKDFPSSDPLSTQAMALAVEQGRAVMGTGVWQPGHVFTQGQLHLVDVQQAPVAKASVAVSVQRVRLFRDLAVVAAGDEGLVLVRMVGLDSLQVLPGKVSKAVLGGFASDVRMVGSLAYVAVGEAGVAVVDLSNPESPRLLHHVGGA</sequence>